<feature type="region of interest" description="Disordered" evidence="1">
    <location>
        <begin position="89"/>
        <end position="111"/>
    </location>
</feature>
<evidence type="ECO:0000313" key="3">
    <source>
        <dbReference type="Proteomes" id="UP000646548"/>
    </source>
</evidence>
<gene>
    <name evidence="2" type="ORF">FQA47_006465</name>
</gene>
<reference evidence="2" key="1">
    <citation type="journal article" name="BMC Genomics">
        <title>Long-read sequencing and de novo genome assembly of marine medaka (Oryzias melastigma).</title>
        <authorList>
            <person name="Liang P."/>
            <person name="Saqib H.S.A."/>
            <person name="Ni X."/>
            <person name="Shen Y."/>
        </authorList>
    </citation>
    <scope>NUCLEOTIDE SEQUENCE</scope>
    <source>
        <strain evidence="2">Bigg-433</strain>
    </source>
</reference>
<protein>
    <submittedName>
        <fullName evidence="2">Uncharacterized protein</fullName>
    </submittedName>
</protein>
<sequence>MPLVKTTREAFSFLHECLASQVYSCSNGQTFPLKMIPMRKAFPQPRSLFSPVRRCGVSLGEPAGCGGALADVLANVNFRKKVEETPPNGTFTGNLCDGRTDGSLGQASGSRSEEAPGLLLLPTGQQVKNANELFRHLLHMISVHGSPSQELH</sequence>
<name>A0A834FM94_ORYME</name>
<dbReference type="Proteomes" id="UP000646548">
    <property type="component" value="Unassembled WGS sequence"/>
</dbReference>
<organism evidence="2 3">
    <name type="scientific">Oryzias melastigma</name>
    <name type="common">Marine medaka</name>
    <dbReference type="NCBI Taxonomy" id="30732"/>
    <lineage>
        <taxon>Eukaryota</taxon>
        <taxon>Metazoa</taxon>
        <taxon>Chordata</taxon>
        <taxon>Craniata</taxon>
        <taxon>Vertebrata</taxon>
        <taxon>Euteleostomi</taxon>
        <taxon>Actinopterygii</taxon>
        <taxon>Neopterygii</taxon>
        <taxon>Teleostei</taxon>
        <taxon>Neoteleostei</taxon>
        <taxon>Acanthomorphata</taxon>
        <taxon>Ovalentaria</taxon>
        <taxon>Atherinomorphae</taxon>
        <taxon>Beloniformes</taxon>
        <taxon>Adrianichthyidae</taxon>
        <taxon>Oryziinae</taxon>
        <taxon>Oryzias</taxon>
    </lineage>
</organism>
<evidence type="ECO:0000256" key="1">
    <source>
        <dbReference type="SAM" id="MobiDB-lite"/>
    </source>
</evidence>
<dbReference type="AlphaFoldDB" id="A0A834FM94"/>
<accession>A0A834FM94</accession>
<comment type="caution">
    <text evidence="2">The sequence shown here is derived from an EMBL/GenBank/DDBJ whole genome shotgun (WGS) entry which is preliminary data.</text>
</comment>
<dbReference type="EMBL" id="WKFB01000076">
    <property type="protein sequence ID" value="KAF6736893.1"/>
    <property type="molecule type" value="Genomic_DNA"/>
</dbReference>
<proteinExistence type="predicted"/>
<evidence type="ECO:0000313" key="2">
    <source>
        <dbReference type="EMBL" id="KAF6736893.1"/>
    </source>
</evidence>